<dbReference type="SUPFAM" id="SSF51735">
    <property type="entry name" value="NAD(P)-binding Rossmann-fold domains"/>
    <property type="match status" value="1"/>
</dbReference>
<dbReference type="Pfam" id="PF01118">
    <property type="entry name" value="Semialdhyde_dh"/>
    <property type="match status" value="1"/>
</dbReference>
<feature type="domain" description="Semialdehyde dehydrogenase dimerisation" evidence="3">
    <location>
        <begin position="133"/>
        <end position="299"/>
    </location>
</feature>
<feature type="domain" description="Semialdehyde dehydrogenase NAD-binding" evidence="2">
    <location>
        <begin position="6"/>
        <end position="99"/>
    </location>
</feature>
<evidence type="ECO:0000313" key="4">
    <source>
        <dbReference type="EMBL" id="RXZ44218.1"/>
    </source>
</evidence>
<gene>
    <name evidence="4" type="ORF">EBB06_06685</name>
</gene>
<dbReference type="CDD" id="cd18129">
    <property type="entry name" value="ASADH_C_USG1_like"/>
    <property type="match status" value="1"/>
</dbReference>
<dbReference type="Pfam" id="PF02774">
    <property type="entry name" value="Semialdhyde_dhC"/>
    <property type="match status" value="1"/>
</dbReference>
<accession>A0ABY0FHD7</accession>
<evidence type="ECO:0000313" key="5">
    <source>
        <dbReference type="Proteomes" id="UP000290682"/>
    </source>
</evidence>
<evidence type="ECO:0008006" key="6">
    <source>
        <dbReference type="Google" id="ProtNLM"/>
    </source>
</evidence>
<dbReference type="InterPro" id="IPR000534">
    <property type="entry name" value="Semialdehyde_DH_NAD-bd"/>
</dbReference>
<keyword evidence="5" id="KW-1185">Reference proteome</keyword>
<evidence type="ECO:0000256" key="1">
    <source>
        <dbReference type="ARBA" id="ARBA00010584"/>
    </source>
</evidence>
<dbReference type="Gene3D" id="3.30.360.10">
    <property type="entry name" value="Dihydrodipicolinate Reductase, domain 2"/>
    <property type="match status" value="1"/>
</dbReference>
<dbReference type="PANTHER" id="PTHR46278:SF2">
    <property type="entry name" value="ASPARTATE-SEMIALDEHYDE DEHYDROGENASE"/>
    <property type="match status" value="1"/>
</dbReference>
<comment type="similarity">
    <text evidence="1">Belongs to the aspartate-semialdehyde dehydrogenase family.</text>
</comment>
<dbReference type="SUPFAM" id="SSF55347">
    <property type="entry name" value="Glyceraldehyde-3-phosphate dehydrogenase-like, C-terminal domain"/>
    <property type="match status" value="1"/>
</dbReference>
<reference evidence="4 5" key="1">
    <citation type="submission" date="2018-10" db="EMBL/GenBank/DDBJ databases">
        <title>Draft genome of Fastidiocella sp. strain 375T, a bacterium isolated from a karstic cave dripping water.</title>
        <authorList>
            <person name="Coelho C."/>
            <person name="Verissimo A."/>
            <person name="Tiago I."/>
        </authorList>
    </citation>
    <scope>NUCLEOTIDE SEQUENCE [LARGE SCALE GENOMIC DNA]</scope>
    <source>
        <strain evidence="4 5">CAVE-375</strain>
    </source>
</reference>
<dbReference type="RefSeq" id="WP_129212440.1">
    <property type="nucleotide sequence ID" value="NZ_REGR01000004.1"/>
</dbReference>
<dbReference type="EMBL" id="REGR01000004">
    <property type="protein sequence ID" value="RXZ44218.1"/>
    <property type="molecule type" value="Genomic_DNA"/>
</dbReference>
<dbReference type="Proteomes" id="UP000290682">
    <property type="component" value="Unassembled WGS sequence"/>
</dbReference>
<evidence type="ECO:0000259" key="3">
    <source>
        <dbReference type="Pfam" id="PF02774"/>
    </source>
</evidence>
<comment type="caution">
    <text evidence="4">The sequence shown here is derived from an EMBL/GenBank/DDBJ whole genome shotgun (WGS) entry which is preliminary data.</text>
</comment>
<proteinExistence type="inferred from homology"/>
<dbReference type="InterPro" id="IPR012280">
    <property type="entry name" value="Semialdhyde_DH_dimer_dom"/>
</dbReference>
<evidence type="ECO:0000259" key="2">
    <source>
        <dbReference type="Pfam" id="PF01118"/>
    </source>
</evidence>
<protein>
    <recommendedName>
        <fullName evidence="6">Aspartate-semialdehyde dehydrogenase</fullName>
    </recommendedName>
</protein>
<sequence>MSANLQIAVVGATSQLGVALLEKLAELLPPSARVVAIDADELDGETVEYGHRELDVQAVSEFDFGKAGAAFFADNGDVFAAARQAARDAGVLVFEAGATASLAGPVLDDGAIALPQDIALPLARALAALGPARLGAVTITACLSASRFGKPAIEELAEQTTALFTQREAETEHFPKRQAFNLLPLIGAAGEGGDSDVERALAVALPALLGQPALPVFASVVHVPMFFGVAWAVSVEFDGEAPPIAELNDAFLAAGLWLNAEPGKGETTVSPMDVVGTDLLAVDRIRVQRNRLMFWLTADAARVTAKNWCEQFAKAMQTGYFA</sequence>
<dbReference type="PANTHER" id="PTHR46278">
    <property type="entry name" value="DEHYDROGENASE, PUTATIVE-RELATED"/>
    <property type="match status" value="1"/>
</dbReference>
<dbReference type="Gene3D" id="3.40.50.720">
    <property type="entry name" value="NAD(P)-binding Rossmann-like Domain"/>
    <property type="match status" value="1"/>
</dbReference>
<name>A0ABY0FHD7_9NEIS</name>
<dbReference type="InterPro" id="IPR036291">
    <property type="entry name" value="NAD(P)-bd_dom_sf"/>
</dbReference>
<organism evidence="4 5">
    <name type="scientific">Crenobacter cavernae</name>
    <dbReference type="NCBI Taxonomy" id="2290923"/>
    <lineage>
        <taxon>Bacteria</taxon>
        <taxon>Pseudomonadati</taxon>
        <taxon>Pseudomonadota</taxon>
        <taxon>Betaproteobacteria</taxon>
        <taxon>Neisseriales</taxon>
        <taxon>Neisseriaceae</taxon>
        <taxon>Crenobacter</taxon>
    </lineage>
</organism>
<dbReference type="PIRSF" id="PIRSF000148">
    <property type="entry name" value="ASA_dh"/>
    <property type="match status" value="1"/>
</dbReference>